<proteinExistence type="predicted"/>
<reference evidence="1 2" key="1">
    <citation type="submission" date="2018-08" db="EMBL/GenBank/DDBJ databases">
        <title>Streptomyces NEAU-D10 sp. nov., a novel Actinomycete isolated from soil.</title>
        <authorList>
            <person name="Jin L."/>
        </authorList>
    </citation>
    <scope>NUCLEOTIDE SEQUENCE [LARGE SCALE GENOMIC DNA]</scope>
    <source>
        <strain evidence="1 2">NEAU-D10</strain>
    </source>
</reference>
<gene>
    <name evidence="1" type="ORF">DY245_11755</name>
</gene>
<dbReference type="Proteomes" id="UP000262477">
    <property type="component" value="Unassembled WGS sequence"/>
</dbReference>
<evidence type="ECO:0000313" key="2">
    <source>
        <dbReference type="Proteomes" id="UP000262477"/>
    </source>
</evidence>
<keyword evidence="2" id="KW-1185">Reference proteome</keyword>
<dbReference type="EMBL" id="QUAC01000082">
    <property type="protein sequence ID" value="REK90170.1"/>
    <property type="molecule type" value="Genomic_DNA"/>
</dbReference>
<sequence>MRRGPAITSGADAAAQMSARFGSADVAVEAMLLGPSGVVSYRVSASARGCESLQILDPVMMIRISGSADRVRRRVG</sequence>
<accession>A0A371Q657</accession>
<evidence type="ECO:0000313" key="1">
    <source>
        <dbReference type="EMBL" id="REK90170.1"/>
    </source>
</evidence>
<protein>
    <submittedName>
        <fullName evidence="1">Uncharacterized protein</fullName>
    </submittedName>
</protein>
<comment type="caution">
    <text evidence="1">The sequence shown here is derived from an EMBL/GenBank/DDBJ whole genome shotgun (WGS) entry which is preliminary data.</text>
</comment>
<name>A0A371Q657_STRIH</name>
<dbReference type="AlphaFoldDB" id="A0A371Q657"/>
<organism evidence="1 2">
    <name type="scientific">Streptomyces inhibens</name>
    <dbReference type="NCBI Taxonomy" id="2293571"/>
    <lineage>
        <taxon>Bacteria</taxon>
        <taxon>Bacillati</taxon>
        <taxon>Actinomycetota</taxon>
        <taxon>Actinomycetes</taxon>
        <taxon>Kitasatosporales</taxon>
        <taxon>Streptomycetaceae</taxon>
        <taxon>Streptomyces</taxon>
    </lineage>
</organism>